<evidence type="ECO:0000313" key="2">
    <source>
        <dbReference type="EMBL" id="QHT97950.1"/>
    </source>
</evidence>
<dbReference type="AlphaFoldDB" id="A0A6C0IZE4"/>
<organism evidence="2">
    <name type="scientific">viral metagenome</name>
    <dbReference type="NCBI Taxonomy" id="1070528"/>
    <lineage>
        <taxon>unclassified sequences</taxon>
        <taxon>metagenomes</taxon>
        <taxon>organismal metagenomes</taxon>
    </lineage>
</organism>
<sequence>MTSIFIPVANAKADDLQAPNPPKEYQLPPPKTEKYTRTYLQYNYNGRLSDPLFELSKTVANVKKKVKENKTEWKLNLRLRNQEDIRGCAQLDMGIRQIVFKYKGKYKVNSFTVENPGELRGIFFYSRDDSGNIIEGTDPQMSFKMDDKTAFKKMNFEFGPDGQVVIDPETNLPKYTEEIIDYKTLENKSFECGLVFCLRDLYHSNGMPVPQLFVRTCWVLSPPTERGAVDSKQSAVLKDFLQSATSEQLNTLMSMIDQLKSGQAPSLFDSLKSGAGSSSAPQGGLPAPAGVPALPTPPTGSQSSSSTSSASQQKQMPSGGHHAPQASSPTKPPAPTIDLSAYLNPGQSSAAQSYPQMSQSFPQGYQQMPPGYSPELFNQYLQSGAVGQPQGSVARI</sequence>
<accession>A0A6C0IZE4</accession>
<dbReference type="EMBL" id="MN740285">
    <property type="protein sequence ID" value="QHT97950.1"/>
    <property type="molecule type" value="Genomic_DNA"/>
</dbReference>
<protein>
    <submittedName>
        <fullName evidence="2">Uncharacterized protein</fullName>
    </submittedName>
</protein>
<reference evidence="2" key="1">
    <citation type="journal article" date="2020" name="Nature">
        <title>Giant virus diversity and host interactions through global metagenomics.</title>
        <authorList>
            <person name="Schulz F."/>
            <person name="Roux S."/>
            <person name="Paez-Espino D."/>
            <person name="Jungbluth S."/>
            <person name="Walsh D.A."/>
            <person name="Denef V.J."/>
            <person name="McMahon K.D."/>
            <person name="Konstantinidis K.T."/>
            <person name="Eloe-Fadrosh E.A."/>
            <person name="Kyrpides N.C."/>
            <person name="Woyke T."/>
        </authorList>
    </citation>
    <scope>NUCLEOTIDE SEQUENCE</scope>
    <source>
        <strain evidence="2">GVMAG-M-3300025572-1</strain>
    </source>
</reference>
<feature type="compositionally biased region" description="Low complexity" evidence="1">
    <location>
        <begin position="273"/>
        <end position="313"/>
    </location>
</feature>
<proteinExistence type="predicted"/>
<evidence type="ECO:0000256" key="1">
    <source>
        <dbReference type="SAM" id="MobiDB-lite"/>
    </source>
</evidence>
<feature type="region of interest" description="Disordered" evidence="1">
    <location>
        <begin position="267"/>
        <end position="376"/>
    </location>
</feature>
<name>A0A6C0IZE4_9ZZZZ</name>
<feature type="compositionally biased region" description="Polar residues" evidence="1">
    <location>
        <begin position="345"/>
        <end position="366"/>
    </location>
</feature>